<sequence length="400" mass="44900">MQQLISLFIGFRYMRKNTIDKFGIFLSNLSTIGITIGVISLIVVTSVMNGFEKSLQSNTLIYMPHVILTSKSKIINYKIHPITEIQNIKGIHKIESIVFADVGLQSKTNIGSGVMIGIESSKNSLLLNKLIIGKPCDLINGSYNVYLGNKLAETLNIKYGDKIRIIIPNIIQLTPIGHIPNNRLFNVAGIFYTNSDSDSNELVVSQQDAIKMLHYPDNNITGWRLFLKNPLEVDKLSKQILPDGLIWTDWRERKGEYFYAIRMEKNIMGLLVSFIIFVAALNIITSLFLLVIEKQSEIAILKTLGLNKFQILIIFIIQGISFSFIGVLIGSILGVLLSNQLNLVIQFLGFLPKNVTLPILINYLDVLTIAFFTIIISIIATIYPSLRASSIKPIEFLSYE</sequence>
<dbReference type="GO" id="GO:0098797">
    <property type="term" value="C:plasma membrane protein complex"/>
    <property type="evidence" value="ECO:0007669"/>
    <property type="project" value="TreeGrafter"/>
</dbReference>
<dbReference type="NCBIfam" id="TIGR02212">
    <property type="entry name" value="lolCE"/>
    <property type="match status" value="1"/>
</dbReference>
<evidence type="ECO:0000256" key="1">
    <source>
        <dbReference type="ARBA" id="ARBA00004651"/>
    </source>
</evidence>
<dbReference type="STRING" id="1715285.SOFFGTOCOR_0074"/>
<feature type="transmembrane region" description="Helical" evidence="8">
    <location>
        <begin position="357"/>
        <end position="383"/>
    </location>
</feature>
<proteinExistence type="inferred from homology"/>
<evidence type="ECO:0000313" key="11">
    <source>
        <dbReference type="EMBL" id="CRK85520.1"/>
    </source>
</evidence>
<evidence type="ECO:0000256" key="7">
    <source>
        <dbReference type="ARBA" id="ARBA00023136"/>
    </source>
</evidence>
<feature type="domain" description="MacB-like periplasmic core" evidence="10">
    <location>
        <begin position="29"/>
        <end position="210"/>
    </location>
</feature>
<feature type="transmembrane region" description="Helical" evidence="8">
    <location>
        <begin position="22"/>
        <end position="48"/>
    </location>
</feature>
<feature type="domain" description="ABC3 transporter permease C-terminal" evidence="9">
    <location>
        <begin position="271"/>
        <end position="393"/>
    </location>
</feature>
<keyword evidence="6 8" id="KW-1133">Transmembrane helix</keyword>
<feature type="transmembrane region" description="Helical" evidence="8">
    <location>
        <begin position="312"/>
        <end position="337"/>
    </location>
</feature>
<dbReference type="InterPro" id="IPR025857">
    <property type="entry name" value="MacB_PCD"/>
</dbReference>
<dbReference type="EMBL" id="CVRF01000001">
    <property type="protein sequence ID" value="CRK85520.1"/>
    <property type="molecule type" value="Genomic_DNA"/>
</dbReference>
<evidence type="ECO:0000256" key="5">
    <source>
        <dbReference type="ARBA" id="ARBA00022692"/>
    </source>
</evidence>
<accession>A0A0M6W6Y5</accession>
<keyword evidence="12" id="KW-1185">Reference proteome</keyword>
<protein>
    <submittedName>
        <fullName evidence="11">Lipoprotein-releasing system transmembrane protein LolC</fullName>
    </submittedName>
</protein>
<keyword evidence="7 8" id="KW-0472">Membrane</keyword>
<organism evidence="11 12">
    <name type="scientific">Candidatus Providencia siddallii</name>
    <dbReference type="NCBI Taxonomy" id="1715285"/>
    <lineage>
        <taxon>Bacteria</taxon>
        <taxon>Pseudomonadati</taxon>
        <taxon>Pseudomonadota</taxon>
        <taxon>Gammaproteobacteria</taxon>
        <taxon>Enterobacterales</taxon>
        <taxon>Morganellaceae</taxon>
        <taxon>Providencia</taxon>
    </lineage>
</organism>
<dbReference type="PANTHER" id="PTHR30489:SF8">
    <property type="entry name" value="LIPOPROTEIN-RELEASING SYSTEM TRANSMEMBRANE PROTEIN LOLC"/>
    <property type="match status" value="1"/>
</dbReference>
<dbReference type="AlphaFoldDB" id="A0A0M6W6Y5"/>
<evidence type="ECO:0000259" key="10">
    <source>
        <dbReference type="Pfam" id="PF12704"/>
    </source>
</evidence>
<dbReference type="Proteomes" id="UP000242301">
    <property type="component" value="Unassembled WGS sequence"/>
</dbReference>
<name>A0A0M6W6Y5_9GAMM</name>
<dbReference type="GO" id="GO:0044874">
    <property type="term" value="P:lipoprotein localization to outer membrane"/>
    <property type="evidence" value="ECO:0007669"/>
    <property type="project" value="TreeGrafter"/>
</dbReference>
<evidence type="ECO:0000256" key="3">
    <source>
        <dbReference type="ARBA" id="ARBA00022448"/>
    </source>
</evidence>
<comment type="similarity">
    <text evidence="2">Belongs to the ABC-4 integral membrane protein family. LolC/E subfamily.</text>
</comment>
<comment type="subcellular location">
    <subcellularLocation>
        <location evidence="1">Cell membrane</location>
        <topology evidence="1">Multi-pass membrane protein</topology>
    </subcellularLocation>
</comment>
<reference evidence="12" key="1">
    <citation type="submission" date="2015-05" db="EMBL/GenBank/DDBJ databases">
        <authorList>
            <person name="Manzano-Marin A."/>
        </authorList>
    </citation>
    <scope>NUCLEOTIDE SEQUENCE [LARGE SCALE GENOMIC DNA]</scope>
    <source>
        <strain evidence="12">officinalis</strain>
    </source>
</reference>
<gene>
    <name evidence="11" type="primary">lolC</name>
    <name evidence="11" type="ORF">SOFFGTOCOR_0074</name>
</gene>
<dbReference type="InterPro" id="IPR003838">
    <property type="entry name" value="ABC3_permease_C"/>
</dbReference>
<evidence type="ECO:0000259" key="9">
    <source>
        <dbReference type="Pfam" id="PF02687"/>
    </source>
</evidence>
<keyword evidence="5 8" id="KW-0812">Transmembrane</keyword>
<evidence type="ECO:0000256" key="8">
    <source>
        <dbReference type="SAM" id="Phobius"/>
    </source>
</evidence>
<dbReference type="InterPro" id="IPR051447">
    <property type="entry name" value="Lipoprotein-release_system"/>
</dbReference>
<feature type="transmembrane region" description="Helical" evidence="8">
    <location>
        <begin position="267"/>
        <end position="292"/>
    </location>
</feature>
<evidence type="ECO:0000256" key="6">
    <source>
        <dbReference type="ARBA" id="ARBA00022989"/>
    </source>
</evidence>
<dbReference type="Pfam" id="PF02687">
    <property type="entry name" value="FtsX"/>
    <property type="match status" value="1"/>
</dbReference>
<evidence type="ECO:0000256" key="2">
    <source>
        <dbReference type="ARBA" id="ARBA00005236"/>
    </source>
</evidence>
<dbReference type="InterPro" id="IPR011925">
    <property type="entry name" value="LolCE_TM"/>
</dbReference>
<dbReference type="GO" id="GO:0042953">
    <property type="term" value="P:lipoprotein transport"/>
    <property type="evidence" value="ECO:0007669"/>
    <property type="project" value="InterPro"/>
</dbReference>
<dbReference type="PANTHER" id="PTHR30489">
    <property type="entry name" value="LIPOPROTEIN-RELEASING SYSTEM TRANSMEMBRANE PROTEIN LOLE"/>
    <property type="match status" value="1"/>
</dbReference>
<keyword evidence="11" id="KW-0449">Lipoprotein</keyword>
<dbReference type="NCBIfam" id="NF008076">
    <property type="entry name" value="PRK10814.1"/>
    <property type="match status" value="1"/>
</dbReference>
<evidence type="ECO:0000313" key="12">
    <source>
        <dbReference type="Proteomes" id="UP000242301"/>
    </source>
</evidence>
<keyword evidence="4" id="KW-1003">Cell membrane</keyword>
<dbReference type="Pfam" id="PF12704">
    <property type="entry name" value="MacB_PCD"/>
    <property type="match status" value="1"/>
</dbReference>
<keyword evidence="3" id="KW-0813">Transport</keyword>
<evidence type="ECO:0000256" key="4">
    <source>
        <dbReference type="ARBA" id="ARBA00022475"/>
    </source>
</evidence>